<protein>
    <submittedName>
        <fullName evidence="1">Uncharacterized protein</fullName>
    </submittedName>
</protein>
<organism evidence="1 2">
    <name type="scientific">Helicoverpa armigera</name>
    <name type="common">Cotton bollworm</name>
    <name type="synonym">Heliothis armigera</name>
    <dbReference type="NCBI Taxonomy" id="29058"/>
    <lineage>
        <taxon>Eukaryota</taxon>
        <taxon>Metazoa</taxon>
        <taxon>Ecdysozoa</taxon>
        <taxon>Arthropoda</taxon>
        <taxon>Hexapoda</taxon>
        <taxon>Insecta</taxon>
        <taxon>Pterygota</taxon>
        <taxon>Neoptera</taxon>
        <taxon>Endopterygota</taxon>
        <taxon>Lepidoptera</taxon>
        <taxon>Glossata</taxon>
        <taxon>Ditrysia</taxon>
        <taxon>Noctuoidea</taxon>
        <taxon>Noctuidae</taxon>
        <taxon>Heliothinae</taxon>
        <taxon>Helicoverpa</taxon>
    </lineage>
</organism>
<dbReference type="Proteomes" id="UP000249218">
    <property type="component" value="Unassembled WGS sequence"/>
</dbReference>
<reference evidence="1 2" key="1">
    <citation type="journal article" date="2017" name="BMC Biol.">
        <title>Genomic innovations, transcriptional plasticity and gene loss underlying the evolution and divergence of two highly polyphagous and invasive Helicoverpa pest species.</title>
        <authorList>
            <person name="Pearce S.L."/>
            <person name="Clarke D.F."/>
            <person name="East P.D."/>
            <person name="Elfekih S."/>
            <person name="Gordon K.H."/>
            <person name="Jermiin L.S."/>
            <person name="McGaughran A."/>
            <person name="Oakeshott J.G."/>
            <person name="Papanikolaou A."/>
            <person name="Perera O.P."/>
            <person name="Rane R.V."/>
            <person name="Richards S."/>
            <person name="Tay W.T."/>
            <person name="Walsh T.K."/>
            <person name="Anderson A."/>
            <person name="Anderson C.J."/>
            <person name="Asgari S."/>
            <person name="Board P.G."/>
            <person name="Bretschneider A."/>
            <person name="Campbell P.M."/>
            <person name="Chertemps T."/>
            <person name="Christeller J.T."/>
            <person name="Coppin C.W."/>
            <person name="Downes S.J."/>
            <person name="Duan G."/>
            <person name="Farnsworth C.A."/>
            <person name="Good R.T."/>
            <person name="Han L.B."/>
            <person name="Han Y.C."/>
            <person name="Hatje K."/>
            <person name="Horne I."/>
            <person name="Huang Y.P."/>
            <person name="Hughes D.S."/>
            <person name="Jacquin-Joly E."/>
            <person name="James W."/>
            <person name="Jhangiani S."/>
            <person name="Kollmar M."/>
            <person name="Kuwar S.S."/>
            <person name="Li S."/>
            <person name="Liu N.Y."/>
            <person name="Maibeche M.T."/>
            <person name="Miller J.R."/>
            <person name="Montagne N."/>
            <person name="Perry T."/>
            <person name="Qu J."/>
            <person name="Song S.V."/>
            <person name="Sutton G.G."/>
            <person name="Vogel H."/>
            <person name="Walenz B.P."/>
            <person name="Xu W."/>
            <person name="Zhang H.J."/>
            <person name="Zou Z."/>
            <person name="Batterham P."/>
            <person name="Edwards O.R."/>
            <person name="Feyereisen R."/>
            <person name="Gibbs R.A."/>
            <person name="Heckel D.G."/>
            <person name="McGrath A."/>
            <person name="Robin C."/>
            <person name="Scherer S.E."/>
            <person name="Worley K.C."/>
            <person name="Wu Y.D."/>
        </authorList>
    </citation>
    <scope>NUCLEOTIDE SEQUENCE [LARGE SCALE GENOMIC DNA]</scope>
    <source>
        <strain evidence="1">Harm_GR_Male_#8</strain>
        <tissue evidence="1">Whole organism</tissue>
    </source>
</reference>
<gene>
    <name evidence="1" type="primary">HaOG212582</name>
    <name evidence="1" type="ORF">B5X24_HaOG212582</name>
</gene>
<name>A0A2W1BER2_HELAM</name>
<evidence type="ECO:0000313" key="1">
    <source>
        <dbReference type="EMBL" id="PZC71727.1"/>
    </source>
</evidence>
<proteinExistence type="predicted"/>
<keyword evidence="2" id="KW-1185">Reference proteome</keyword>
<dbReference type="AlphaFoldDB" id="A0A2W1BER2"/>
<evidence type="ECO:0000313" key="2">
    <source>
        <dbReference type="Proteomes" id="UP000249218"/>
    </source>
</evidence>
<dbReference type="EMBL" id="KZ150262">
    <property type="protein sequence ID" value="PZC71727.1"/>
    <property type="molecule type" value="Genomic_DNA"/>
</dbReference>
<accession>A0A2W1BER2</accession>
<sequence length="83" mass="8828">MVAAHSGRGATERDGDATLSSCNVLDIREAATQTRPLGATRRDDLVHCVTSPSRPAAPRPLCAETITSHWQRCVYTVHVAGAS</sequence>